<evidence type="ECO:0000256" key="7">
    <source>
        <dbReference type="ARBA" id="ARBA00014165"/>
    </source>
</evidence>
<evidence type="ECO:0000256" key="4">
    <source>
        <dbReference type="ARBA" id="ARBA00006206"/>
    </source>
</evidence>
<sequence length="355" mass="40094">MIIYSLPDYQDFEYKIDGKKTHLFILRNRMGMQVAFTDYGARIVSVLVPDKTGDLRDVVLGFNSIHEYLQADEQYHGATVGRFANRIANGCFHLDGKKYTLQQNNGSNCLHGGPTGLHSKVWDRRISFKKKIDFCYVSPDGEEGFPGNLKVTVSYELTEDNEIVIKYKAETDKKTVINLTNHAYFNLDGEGQGDVLSHILHLPSDHFLPIDENQIPLDSEVSVDGTAFDFRSPKKISQDIDKDDVQLKRGNGYDHTFVNQKPISEAAASAYSPNSGIRLEVFTTEPGVHLYTGNFLSEDIGKSDRKYSSRSAFCFETQHYPDSPNHPQFPSVILEPGQVFESETIYKFSVKKQIV</sequence>
<dbReference type="NCBIfam" id="NF008277">
    <property type="entry name" value="PRK11055.1"/>
    <property type="match status" value="1"/>
</dbReference>
<reference evidence="12 13" key="1">
    <citation type="submission" date="2020-08" db="EMBL/GenBank/DDBJ databases">
        <title>Sphingobacterium sp. DN00404 isolated from aquaculture water.</title>
        <authorList>
            <person name="Zhang M."/>
        </authorList>
    </citation>
    <scope>NUCLEOTIDE SEQUENCE [LARGE SCALE GENOMIC DNA]</scope>
    <source>
        <strain evidence="12 13">KCTC 42746</strain>
    </source>
</reference>
<comment type="catalytic activity">
    <reaction evidence="1 11">
        <text>alpha-D-glucose = beta-D-glucose</text>
        <dbReference type="Rhea" id="RHEA:10264"/>
        <dbReference type="ChEBI" id="CHEBI:15903"/>
        <dbReference type="ChEBI" id="CHEBI:17925"/>
        <dbReference type="EC" id="5.1.3.3"/>
    </reaction>
</comment>
<dbReference type="PANTHER" id="PTHR10091:SF0">
    <property type="entry name" value="GALACTOSE MUTAROTASE"/>
    <property type="match status" value="1"/>
</dbReference>
<dbReference type="SUPFAM" id="SSF74650">
    <property type="entry name" value="Galactose mutarotase-like"/>
    <property type="match status" value="1"/>
</dbReference>
<dbReference type="CDD" id="cd09019">
    <property type="entry name" value="galactose_mutarotase_like"/>
    <property type="match status" value="1"/>
</dbReference>
<dbReference type="InterPro" id="IPR018052">
    <property type="entry name" value="Ald1_epimerase_CS"/>
</dbReference>
<proteinExistence type="inferred from homology"/>
<dbReference type="InterPro" id="IPR008183">
    <property type="entry name" value="Aldose_1/G6P_1-epimerase"/>
</dbReference>
<dbReference type="InterPro" id="IPR014718">
    <property type="entry name" value="GH-type_carb-bd"/>
</dbReference>
<evidence type="ECO:0000313" key="13">
    <source>
        <dbReference type="Proteomes" id="UP000651112"/>
    </source>
</evidence>
<keyword evidence="9 11" id="KW-0413">Isomerase</keyword>
<keyword evidence="8" id="KW-0106">Calcium</keyword>
<dbReference type="PROSITE" id="PS00545">
    <property type="entry name" value="ALDOSE_1_EPIMERASE"/>
    <property type="match status" value="1"/>
</dbReference>
<organism evidence="12 13">
    <name type="scientific">Sphingobacterium chuzhouense</name>
    <dbReference type="NCBI Taxonomy" id="1742264"/>
    <lineage>
        <taxon>Bacteria</taxon>
        <taxon>Pseudomonadati</taxon>
        <taxon>Bacteroidota</taxon>
        <taxon>Sphingobacteriia</taxon>
        <taxon>Sphingobacteriales</taxon>
        <taxon>Sphingobacteriaceae</taxon>
        <taxon>Sphingobacterium</taxon>
    </lineage>
</organism>
<evidence type="ECO:0000256" key="3">
    <source>
        <dbReference type="ARBA" id="ARBA00005028"/>
    </source>
</evidence>
<evidence type="ECO:0000256" key="2">
    <source>
        <dbReference type="ARBA" id="ARBA00001913"/>
    </source>
</evidence>
<dbReference type="Pfam" id="PF01263">
    <property type="entry name" value="Aldose_epim"/>
    <property type="match status" value="1"/>
</dbReference>
<dbReference type="EC" id="5.1.3.3" evidence="6 11"/>
<evidence type="ECO:0000256" key="10">
    <source>
        <dbReference type="ARBA" id="ARBA00023277"/>
    </source>
</evidence>
<comment type="similarity">
    <text evidence="4 11">Belongs to the aldose epimerase family.</text>
</comment>
<evidence type="ECO:0000256" key="1">
    <source>
        <dbReference type="ARBA" id="ARBA00001614"/>
    </source>
</evidence>
<dbReference type="PANTHER" id="PTHR10091">
    <property type="entry name" value="ALDOSE-1-EPIMERASE"/>
    <property type="match status" value="1"/>
</dbReference>
<dbReference type="InterPro" id="IPR011013">
    <property type="entry name" value="Gal_mutarotase_sf_dom"/>
</dbReference>
<dbReference type="RefSeq" id="WP_190315183.1">
    <property type="nucleotide sequence ID" value="NZ_JACNYL010000004.1"/>
</dbReference>
<dbReference type="Gene3D" id="2.70.98.10">
    <property type="match status" value="1"/>
</dbReference>
<keyword evidence="13" id="KW-1185">Reference proteome</keyword>
<comment type="cofactor">
    <cofactor evidence="2">
        <name>Ca(2+)</name>
        <dbReference type="ChEBI" id="CHEBI:29108"/>
    </cofactor>
</comment>
<evidence type="ECO:0000256" key="9">
    <source>
        <dbReference type="ARBA" id="ARBA00023235"/>
    </source>
</evidence>
<protein>
    <recommendedName>
        <fullName evidence="7 11">Aldose 1-epimerase</fullName>
        <ecNumber evidence="6 11">5.1.3.3</ecNumber>
    </recommendedName>
</protein>
<evidence type="ECO:0000256" key="5">
    <source>
        <dbReference type="ARBA" id="ARBA00011245"/>
    </source>
</evidence>
<comment type="pathway">
    <text evidence="3 11">Carbohydrate metabolism; hexose metabolism.</text>
</comment>
<evidence type="ECO:0000313" key="12">
    <source>
        <dbReference type="EMBL" id="MBD1423409.1"/>
    </source>
</evidence>
<dbReference type="Proteomes" id="UP000651112">
    <property type="component" value="Unassembled WGS sequence"/>
</dbReference>
<evidence type="ECO:0000256" key="8">
    <source>
        <dbReference type="ARBA" id="ARBA00022837"/>
    </source>
</evidence>
<dbReference type="InterPro" id="IPR015443">
    <property type="entry name" value="Aldose_1-epimerase"/>
</dbReference>
<keyword evidence="10 11" id="KW-0119">Carbohydrate metabolism</keyword>
<comment type="subunit">
    <text evidence="5">Monomer.</text>
</comment>
<name>A0ABR7XWJ3_9SPHI</name>
<dbReference type="InterPro" id="IPR047215">
    <property type="entry name" value="Galactose_mutarotase-like"/>
</dbReference>
<evidence type="ECO:0000256" key="11">
    <source>
        <dbReference type="PIRNR" id="PIRNR005096"/>
    </source>
</evidence>
<dbReference type="PIRSF" id="PIRSF005096">
    <property type="entry name" value="GALM"/>
    <property type="match status" value="1"/>
</dbReference>
<gene>
    <name evidence="12" type="ORF">H8B21_17730</name>
</gene>
<dbReference type="EMBL" id="JACNYL010000004">
    <property type="protein sequence ID" value="MBD1423409.1"/>
    <property type="molecule type" value="Genomic_DNA"/>
</dbReference>
<accession>A0ABR7XWJ3</accession>
<comment type="caution">
    <text evidence="12">The sequence shown here is derived from an EMBL/GenBank/DDBJ whole genome shotgun (WGS) entry which is preliminary data.</text>
</comment>
<evidence type="ECO:0000256" key="6">
    <source>
        <dbReference type="ARBA" id="ARBA00013185"/>
    </source>
</evidence>